<dbReference type="Proteomes" id="UP000662873">
    <property type="component" value="Chromosome"/>
</dbReference>
<evidence type="ECO:0000256" key="1">
    <source>
        <dbReference type="ARBA" id="ARBA00022737"/>
    </source>
</evidence>
<dbReference type="EMBL" id="AP021858">
    <property type="protein sequence ID" value="BBO23442.1"/>
    <property type="molecule type" value="Genomic_DNA"/>
</dbReference>
<sequence>MIGFLLLVVAVNATPLPQDPNGDYDALIESVRKRDIASVRALLERGVHPDIRPTDGRYPYDTALSALIYGRNRPATDEAIATLLIQHGASMYYGLNGVLHTAAFAGSLGVFRACLKAGSDPNEMLVEQRPLYAALGRYEKYAHLKSRDVPSESRVPERPLMVKELIEAGADVHLPVKGNGSKALHIAAYYAFPQCVNILLDAGADLNEQTFDDGYTPLHCALLKEDSQDLQTARILLDRGARLDLEDVYNRTVEQMVRQKRYTAAIELIEEYKKKRSPP</sequence>
<dbReference type="Pfam" id="PF12796">
    <property type="entry name" value="Ank_2"/>
    <property type="match status" value="1"/>
</dbReference>
<dbReference type="SMART" id="SM00248">
    <property type="entry name" value="ANK"/>
    <property type="match status" value="5"/>
</dbReference>
<dbReference type="PROSITE" id="PS50088">
    <property type="entry name" value="ANK_REPEAT"/>
    <property type="match status" value="2"/>
</dbReference>
<dbReference type="KEGG" id="npy:NPRO_10370"/>
<dbReference type="PANTHER" id="PTHR24189:SF50">
    <property type="entry name" value="ANKYRIN REPEAT AND SOCS BOX PROTEIN 2"/>
    <property type="match status" value="1"/>
</dbReference>
<evidence type="ECO:0000313" key="4">
    <source>
        <dbReference type="EMBL" id="BBO23442.1"/>
    </source>
</evidence>
<dbReference type="InterPro" id="IPR036770">
    <property type="entry name" value="Ankyrin_rpt-contain_sf"/>
</dbReference>
<name>A0A809RUH5_9BACT</name>
<evidence type="ECO:0000313" key="5">
    <source>
        <dbReference type="Proteomes" id="UP000662873"/>
    </source>
</evidence>
<proteinExistence type="predicted"/>
<evidence type="ECO:0008006" key="6">
    <source>
        <dbReference type="Google" id="ProtNLM"/>
    </source>
</evidence>
<dbReference type="Gene3D" id="1.25.40.20">
    <property type="entry name" value="Ankyrin repeat-containing domain"/>
    <property type="match status" value="2"/>
</dbReference>
<gene>
    <name evidence="4" type="ORF">NPRO_10370</name>
</gene>
<protein>
    <recommendedName>
        <fullName evidence="6">Ankyrin repeat domain-containing protein</fullName>
    </recommendedName>
</protein>
<feature type="repeat" description="ANK" evidence="3">
    <location>
        <begin position="179"/>
        <end position="211"/>
    </location>
</feature>
<dbReference type="SUPFAM" id="SSF48403">
    <property type="entry name" value="Ankyrin repeat"/>
    <property type="match status" value="1"/>
</dbReference>
<dbReference type="InterPro" id="IPR002110">
    <property type="entry name" value="Ankyrin_rpt"/>
</dbReference>
<evidence type="ECO:0000256" key="3">
    <source>
        <dbReference type="PROSITE-ProRule" id="PRU00023"/>
    </source>
</evidence>
<keyword evidence="1" id="KW-0677">Repeat</keyword>
<feature type="repeat" description="ANK" evidence="3">
    <location>
        <begin position="213"/>
        <end position="248"/>
    </location>
</feature>
<reference evidence="4" key="1">
    <citation type="journal article" name="DNA Res.">
        <title>The physiological potential of anammox bacteria as revealed by their core genome structure.</title>
        <authorList>
            <person name="Okubo T."/>
            <person name="Toyoda A."/>
            <person name="Fukuhara K."/>
            <person name="Uchiyama I."/>
            <person name="Harigaya Y."/>
            <person name="Kuroiwa M."/>
            <person name="Suzuki T."/>
            <person name="Murakami Y."/>
            <person name="Suwa Y."/>
            <person name="Takami H."/>
        </authorList>
    </citation>
    <scope>NUCLEOTIDE SEQUENCE</scope>
    <source>
        <strain evidence="4">317325-2</strain>
    </source>
</reference>
<dbReference type="AlphaFoldDB" id="A0A809RUH5"/>
<accession>A0A809RUH5</accession>
<organism evidence="4 5">
    <name type="scientific">Candidatus Nitrosymbiomonas proteolyticus</name>
    <dbReference type="NCBI Taxonomy" id="2608984"/>
    <lineage>
        <taxon>Bacteria</taxon>
        <taxon>Bacillati</taxon>
        <taxon>Armatimonadota</taxon>
        <taxon>Armatimonadota incertae sedis</taxon>
        <taxon>Candidatus Nitrosymbiomonas</taxon>
    </lineage>
</organism>
<dbReference type="PANTHER" id="PTHR24189">
    <property type="entry name" value="MYOTROPHIN"/>
    <property type="match status" value="1"/>
</dbReference>
<dbReference type="PROSITE" id="PS50297">
    <property type="entry name" value="ANK_REP_REGION"/>
    <property type="match status" value="2"/>
</dbReference>
<keyword evidence="2 3" id="KW-0040">ANK repeat</keyword>
<dbReference type="InterPro" id="IPR050745">
    <property type="entry name" value="Multifunctional_regulatory"/>
</dbReference>
<evidence type="ECO:0000256" key="2">
    <source>
        <dbReference type="ARBA" id="ARBA00023043"/>
    </source>
</evidence>